<gene>
    <name evidence="4" type="ORF">G5B91_20220</name>
    <name evidence="3" type="ORF">I5I61_17235</name>
</gene>
<dbReference type="EMBL" id="CP049140">
    <property type="protein sequence ID" value="QIE88470.1"/>
    <property type="molecule type" value="Genomic_DNA"/>
</dbReference>
<dbReference type="EMBL" id="JADTFC010000043">
    <property type="protein sequence ID" value="MBG6289198.1"/>
    <property type="molecule type" value="Genomic_DNA"/>
</dbReference>
<evidence type="ECO:0000313" key="5">
    <source>
        <dbReference type="Proteomes" id="UP000501063"/>
    </source>
</evidence>
<reference evidence="3 6" key="2">
    <citation type="submission" date="2020-11" db="EMBL/GenBank/DDBJ databases">
        <title>Enhanced detection system for hospital associated transmission using whole genome sequencing surveillance.</title>
        <authorList>
            <person name="Harrison L.H."/>
            <person name="Van Tyne D."/>
            <person name="Marsh J.W."/>
            <person name="Griffith M.P."/>
            <person name="Snyder D.J."/>
            <person name="Cooper V.S."/>
            <person name="Mustapha M."/>
        </authorList>
    </citation>
    <scope>NUCLEOTIDE SEQUENCE [LARGE SCALE GENOMIC DNA]</scope>
    <source>
        <strain evidence="3 6">PSA00705</strain>
    </source>
</reference>
<accession>A0A6G6J086</accession>
<evidence type="ECO:0000256" key="1">
    <source>
        <dbReference type="SAM" id="MobiDB-lite"/>
    </source>
</evidence>
<feature type="compositionally biased region" description="Basic and acidic residues" evidence="1">
    <location>
        <begin position="28"/>
        <end position="39"/>
    </location>
</feature>
<protein>
    <submittedName>
        <fullName evidence="4">Uncharacterized protein</fullName>
    </submittedName>
</protein>
<evidence type="ECO:0000256" key="2">
    <source>
        <dbReference type="SAM" id="Phobius"/>
    </source>
</evidence>
<dbReference type="AlphaFoldDB" id="A0A6G6J086"/>
<dbReference type="KEGG" id="pnt:G5B91_20220"/>
<organism evidence="4 5">
    <name type="scientific">Pseudomonas nitroreducens</name>
    <dbReference type="NCBI Taxonomy" id="46680"/>
    <lineage>
        <taxon>Bacteria</taxon>
        <taxon>Pseudomonadati</taxon>
        <taxon>Pseudomonadota</taxon>
        <taxon>Gammaproteobacteria</taxon>
        <taxon>Pseudomonadales</taxon>
        <taxon>Pseudomonadaceae</taxon>
        <taxon>Pseudomonas</taxon>
    </lineage>
</organism>
<sequence>MEATHIGLTILIAIVVFGTAINYFDHRMKPREEREEARHKTQPKRTQ</sequence>
<keyword evidence="2" id="KW-0472">Membrane</keyword>
<feature type="transmembrane region" description="Helical" evidence="2">
    <location>
        <begin position="6"/>
        <end position="24"/>
    </location>
</feature>
<evidence type="ECO:0000313" key="3">
    <source>
        <dbReference type="EMBL" id="MBG6289198.1"/>
    </source>
</evidence>
<reference evidence="4 5" key="1">
    <citation type="submission" date="2020-02" db="EMBL/GenBank/DDBJ databases">
        <title>Integrative conjugative elements (ICEs) and plasmids drive adaptation of Pseudomonas nitroreducens strain HBP1 to wastewater environment.</title>
        <authorList>
            <person name="Sentchilo V."/>
            <person name="Carraro N."/>
            <person name="Bertelli C."/>
            <person name="van der Meer J.R."/>
        </authorList>
    </citation>
    <scope>NUCLEOTIDE SEQUENCE [LARGE SCALE GENOMIC DNA]</scope>
    <source>
        <strain evidence="4 5">HBP1</strain>
    </source>
</reference>
<evidence type="ECO:0000313" key="4">
    <source>
        <dbReference type="EMBL" id="QIE88470.1"/>
    </source>
</evidence>
<proteinExistence type="predicted"/>
<dbReference type="RefSeq" id="WP_157837653.1">
    <property type="nucleotide sequence ID" value="NZ_CP049140.1"/>
</dbReference>
<feature type="region of interest" description="Disordered" evidence="1">
    <location>
        <begin position="28"/>
        <end position="47"/>
    </location>
</feature>
<dbReference type="Proteomes" id="UP000608450">
    <property type="component" value="Unassembled WGS sequence"/>
</dbReference>
<keyword evidence="2" id="KW-0812">Transmembrane</keyword>
<name>A0A6G6J086_PSENT</name>
<keyword evidence="6" id="KW-1185">Reference proteome</keyword>
<keyword evidence="2" id="KW-1133">Transmembrane helix</keyword>
<dbReference type="Proteomes" id="UP000501063">
    <property type="component" value="Chromosome"/>
</dbReference>
<evidence type="ECO:0000313" key="6">
    <source>
        <dbReference type="Proteomes" id="UP000608450"/>
    </source>
</evidence>